<evidence type="ECO:0000313" key="2">
    <source>
        <dbReference type="Proteomes" id="UP000824190"/>
    </source>
</evidence>
<organism evidence="1 2">
    <name type="scientific">Candidatus Corynebacterium avicola</name>
    <dbReference type="NCBI Taxonomy" id="2838527"/>
    <lineage>
        <taxon>Bacteria</taxon>
        <taxon>Bacillati</taxon>
        <taxon>Actinomycetota</taxon>
        <taxon>Actinomycetes</taxon>
        <taxon>Mycobacteriales</taxon>
        <taxon>Corynebacteriaceae</taxon>
        <taxon>Corynebacterium</taxon>
    </lineage>
</organism>
<proteinExistence type="predicted"/>
<sequence>MSSWDTAVFTDEANVEFLDECDDLEGALLVQALVDATTIALNAERPGDREDADSDFANGLCAATIAAIWAGAPFASATTADDHPYIREGIGQCPDSLQEVALQLLDRELEDGPEDAPDGLETFVEALS</sequence>
<dbReference type="Proteomes" id="UP000824190">
    <property type="component" value="Unassembled WGS sequence"/>
</dbReference>
<dbReference type="Pfam" id="PF14078">
    <property type="entry name" value="DUF4259"/>
    <property type="match status" value="1"/>
</dbReference>
<dbReference type="InterPro" id="IPR025355">
    <property type="entry name" value="DUF4259"/>
</dbReference>
<dbReference type="EMBL" id="DXGC01000112">
    <property type="protein sequence ID" value="HIW92557.1"/>
    <property type="molecule type" value="Genomic_DNA"/>
</dbReference>
<protein>
    <submittedName>
        <fullName evidence="1">DUF4259 domain-containing protein</fullName>
    </submittedName>
</protein>
<name>A0A9D1RTM0_9CORY</name>
<dbReference type="AlphaFoldDB" id="A0A9D1RTM0"/>
<accession>A0A9D1RTM0</accession>
<evidence type="ECO:0000313" key="1">
    <source>
        <dbReference type="EMBL" id="HIW92557.1"/>
    </source>
</evidence>
<gene>
    <name evidence="1" type="ORF">H9870_12970</name>
</gene>
<comment type="caution">
    <text evidence="1">The sequence shown here is derived from an EMBL/GenBank/DDBJ whole genome shotgun (WGS) entry which is preliminary data.</text>
</comment>
<reference evidence="1" key="1">
    <citation type="journal article" date="2021" name="PeerJ">
        <title>Extensive microbial diversity within the chicken gut microbiome revealed by metagenomics and culture.</title>
        <authorList>
            <person name="Gilroy R."/>
            <person name="Ravi A."/>
            <person name="Getino M."/>
            <person name="Pursley I."/>
            <person name="Horton D.L."/>
            <person name="Alikhan N.F."/>
            <person name="Baker D."/>
            <person name="Gharbi K."/>
            <person name="Hall N."/>
            <person name="Watson M."/>
            <person name="Adriaenssens E.M."/>
            <person name="Foster-Nyarko E."/>
            <person name="Jarju S."/>
            <person name="Secka A."/>
            <person name="Antonio M."/>
            <person name="Oren A."/>
            <person name="Chaudhuri R.R."/>
            <person name="La Ragione R."/>
            <person name="Hildebrand F."/>
            <person name="Pallen M.J."/>
        </authorList>
    </citation>
    <scope>NUCLEOTIDE SEQUENCE</scope>
    <source>
        <strain evidence="1">CHK32-1732</strain>
    </source>
</reference>
<reference evidence="1" key="2">
    <citation type="submission" date="2021-04" db="EMBL/GenBank/DDBJ databases">
        <authorList>
            <person name="Gilroy R."/>
        </authorList>
    </citation>
    <scope>NUCLEOTIDE SEQUENCE</scope>
    <source>
        <strain evidence="1">CHK32-1732</strain>
    </source>
</reference>